<protein>
    <recommendedName>
        <fullName evidence="4">Lipoprotein</fullName>
    </recommendedName>
</protein>
<dbReference type="RefSeq" id="WP_116545291.1">
    <property type="nucleotide sequence ID" value="NZ_QEKI01000021.1"/>
</dbReference>
<evidence type="ECO:0008006" key="4">
    <source>
        <dbReference type="Google" id="ProtNLM"/>
    </source>
</evidence>
<feature type="signal peptide" evidence="1">
    <location>
        <begin position="1"/>
        <end position="20"/>
    </location>
</feature>
<keyword evidence="1" id="KW-0732">Signal</keyword>
<gene>
    <name evidence="2" type="ORF">C8E01_12164</name>
</gene>
<reference evidence="2 3" key="1">
    <citation type="submission" date="2018-04" db="EMBL/GenBank/DDBJ databases">
        <title>Genomic Encyclopedia of Type Strains, Phase IV (KMG-IV): sequencing the most valuable type-strain genomes for metagenomic binning, comparative biology and taxonomic classification.</title>
        <authorList>
            <person name="Goeker M."/>
        </authorList>
    </citation>
    <scope>NUCLEOTIDE SEQUENCE [LARGE SCALE GENOMIC DNA]</scope>
    <source>
        <strain evidence="2 3">DSM 100231</strain>
    </source>
</reference>
<name>A0A2U1ALR6_9BACT</name>
<evidence type="ECO:0000256" key="1">
    <source>
        <dbReference type="SAM" id="SignalP"/>
    </source>
</evidence>
<proteinExistence type="predicted"/>
<accession>A0A2U1ALR6</accession>
<organism evidence="2 3">
    <name type="scientific">Pontibacter virosus</name>
    <dbReference type="NCBI Taxonomy" id="1765052"/>
    <lineage>
        <taxon>Bacteria</taxon>
        <taxon>Pseudomonadati</taxon>
        <taxon>Bacteroidota</taxon>
        <taxon>Cytophagia</taxon>
        <taxon>Cytophagales</taxon>
        <taxon>Hymenobacteraceae</taxon>
        <taxon>Pontibacter</taxon>
    </lineage>
</organism>
<dbReference type="OrthoDB" id="852937at2"/>
<feature type="chain" id="PRO_5015750046" description="Lipoprotein" evidence="1">
    <location>
        <begin position="21"/>
        <end position="111"/>
    </location>
</feature>
<sequence>MKKFKLYLVALLALMFTASSCDKDDGLDVMEATATLMWSGDYAVDGCGFSVYLKDQHYKPENEQEIDDKFKTQEAHTVRIKYTLPAKPREYTCGWGTHKRSAIRLLSVKEA</sequence>
<comment type="caution">
    <text evidence="2">The sequence shown here is derived from an EMBL/GenBank/DDBJ whole genome shotgun (WGS) entry which is preliminary data.</text>
</comment>
<evidence type="ECO:0000313" key="3">
    <source>
        <dbReference type="Proteomes" id="UP000245466"/>
    </source>
</evidence>
<dbReference type="AlphaFoldDB" id="A0A2U1ALR6"/>
<dbReference type="EMBL" id="QEKI01000021">
    <property type="protein sequence ID" value="PVY37372.1"/>
    <property type="molecule type" value="Genomic_DNA"/>
</dbReference>
<dbReference type="PROSITE" id="PS51257">
    <property type="entry name" value="PROKAR_LIPOPROTEIN"/>
    <property type="match status" value="1"/>
</dbReference>
<dbReference type="Proteomes" id="UP000245466">
    <property type="component" value="Unassembled WGS sequence"/>
</dbReference>
<evidence type="ECO:0000313" key="2">
    <source>
        <dbReference type="EMBL" id="PVY37372.1"/>
    </source>
</evidence>
<keyword evidence="3" id="KW-1185">Reference proteome</keyword>